<dbReference type="InterPro" id="IPR025398">
    <property type="entry name" value="DUF4371"/>
</dbReference>
<dbReference type="InterPro" id="IPR008906">
    <property type="entry name" value="HATC_C_dom"/>
</dbReference>
<feature type="domain" description="Endonuclease/exonuclease/phosphatase" evidence="2">
    <location>
        <begin position="318"/>
        <end position="508"/>
    </location>
</feature>
<dbReference type="InterPro" id="IPR005135">
    <property type="entry name" value="Endo/exonuclease/phosphatase"/>
</dbReference>
<feature type="compositionally biased region" description="Polar residues" evidence="1">
    <location>
        <begin position="263"/>
        <end position="272"/>
    </location>
</feature>
<dbReference type="Pfam" id="PF14291">
    <property type="entry name" value="DUF4371"/>
    <property type="match status" value="1"/>
</dbReference>
<evidence type="ECO:0000259" key="4">
    <source>
        <dbReference type="Pfam" id="PF14291"/>
    </source>
</evidence>
<evidence type="ECO:0000313" key="6">
    <source>
        <dbReference type="Proteomes" id="UP000069940"/>
    </source>
</evidence>
<dbReference type="PANTHER" id="PTHR37162">
    <property type="entry name" value="HAT FAMILY DIMERISATION DOMAINCONTAINING PROTEIN-RELATED"/>
    <property type="match status" value="1"/>
</dbReference>
<dbReference type="Proteomes" id="UP000069940">
    <property type="component" value="Unassembled WGS sequence"/>
</dbReference>
<accession>A0ABM1YBF2</accession>
<dbReference type="PANTHER" id="PTHR37162:SF1">
    <property type="entry name" value="BED-TYPE DOMAIN-CONTAINING PROTEIN"/>
    <property type="match status" value="1"/>
</dbReference>
<sequence>MSAVKRRENTFRIDYTNVPKKPTSEEVHQFVGATLGLKRGEVLRIQYSRNLGIAFVKTACLEVAQKIVAENDDKHEVTVDGKAYKLQLKMEDGAVEVRLFNLSEDVSNAKITKFLAAYGEVLSIREEVWDEKHLFAGLPTGVRVARMVVKRNIASYVTIDSETTHLAYYGQQQTCKYCSEFAHNGVSCVQNKKLLVQKLASSTASYADVAKTQQSTRTKPLAAKQLPALKAVVVSKPSGQSPRETQTSVVPSSSGTMPPPASVNDTSAATNEQQDDHENDTWTRVTRSKMGLQKKTDGNETDSSTSSRPILFTSYNIATVNVNTITNATKIEPLRTFIRTLDLDIVFLQEVENEQFSLPGFNVIANVDHARRGTAIAIRDHIQYTHVEKSLDGRLVAVRVQDTTLCCVYTPSGSAYRSQRENFFNTTLAFYLRHHTEHVILAGDFNCVLRQSDATGHNMSPSLQAAVHHLGLSDVWVKLRSRDAGHTYITGNSSSRLDRIYVSGALCAQLRNIHTHACSFTNHMAVTSRICLPDLGRPPGRGFWSLRPHLLTAEAITDLQTRWQFWTRQKRNYRRWMDWWLEYGKPKIVSFFRWQSKQAYDEFQYAQQALHDRLRRAYDGYYRNPAMLPTGDGITKEIRQQDKIRQRFSLKWVDSPQLLCFEKYQSDPHFAFCKICLEKLSIARGGKSNLITHLTTKRHREASEICHRPIAQEAKIEQFPALEKVHEAELKLCAWAVEHNVPFAAVDKLADVLRGLTIEPKLLEKLTLGRTKTVSVIESVIASTQHDELVNRMRVDSFSIIIDESTDQSNKKTLAVVVRMMDTENFCAKDTYYTSIEVECADHITLYTAIVDKFKSDQIDYKQRLRGFASDGASVMMGRNNSVMKLFQRDCPDLIAVKCTCHSLALCASYACEKIPSYLEQLMRDIYNYISCSPKRSTEFERIQEIVELKPLKILHPAATRWLSLEAVVKRNLERLEELKLFFSFQLKYDHNQSANRILGHLNDPMTKPLMLFLNYVLPLINNVNRTFQSESSQFFEIYNETKTLLLIMLGNLCEETYVKRIVSTDSDVKDFEQFLKNPQSIYVGIDAEEKANELDEDRKLKFKSICRDFYIELVKQIMKRFDFNDPVIKTAALINPHTFIELPNLNELMRQFPSFLGTISRQDLDNEFRLLKTNVLCENLVDSDVTWPMLLDVKKRNGLFLYPSLRSFVRNFLIIPHSSACVERIFSVYNANKTKTRNRLVPQTMDSILKAKEYVADQGGSTKIKLTSTLKGKFNKTMYKHHAVEKKPD</sequence>
<organism evidence="5 6">
    <name type="scientific">Aedes albopictus</name>
    <name type="common">Asian tiger mosquito</name>
    <name type="synonym">Stegomyia albopicta</name>
    <dbReference type="NCBI Taxonomy" id="7160"/>
    <lineage>
        <taxon>Eukaryota</taxon>
        <taxon>Metazoa</taxon>
        <taxon>Ecdysozoa</taxon>
        <taxon>Arthropoda</taxon>
        <taxon>Hexapoda</taxon>
        <taxon>Insecta</taxon>
        <taxon>Pterygota</taxon>
        <taxon>Neoptera</taxon>
        <taxon>Endopterygota</taxon>
        <taxon>Diptera</taxon>
        <taxon>Nematocera</taxon>
        <taxon>Culicoidea</taxon>
        <taxon>Culicidae</taxon>
        <taxon>Culicinae</taxon>
        <taxon>Aedini</taxon>
        <taxon>Aedes</taxon>
        <taxon>Stegomyia</taxon>
    </lineage>
</organism>
<dbReference type="EnsemblMetazoa" id="AALFPA23_007592.R10117">
    <property type="protein sequence ID" value="AALFPA23_007592.P10117"/>
    <property type="gene ID" value="AALFPA23_007592"/>
</dbReference>
<keyword evidence="6" id="KW-1185">Reference proteome</keyword>
<dbReference type="InterPro" id="IPR036691">
    <property type="entry name" value="Endo/exonu/phosph_ase_sf"/>
</dbReference>
<dbReference type="Gene3D" id="3.60.10.10">
    <property type="entry name" value="Endonuclease/exonuclease/phosphatase"/>
    <property type="match status" value="1"/>
</dbReference>
<proteinExistence type="predicted"/>
<feature type="domain" description="DUF4371" evidence="4">
    <location>
        <begin position="788"/>
        <end position="881"/>
    </location>
</feature>
<feature type="domain" description="HAT C-terminal dimerisation" evidence="3">
    <location>
        <begin position="1203"/>
        <end position="1252"/>
    </location>
</feature>
<reference evidence="6" key="1">
    <citation type="journal article" date="2015" name="Proc. Natl. Acad. Sci. U.S.A.">
        <title>Genome sequence of the Asian Tiger mosquito, Aedes albopictus, reveals insights into its biology, genetics, and evolution.</title>
        <authorList>
            <person name="Chen X.G."/>
            <person name="Jiang X."/>
            <person name="Gu J."/>
            <person name="Xu M."/>
            <person name="Wu Y."/>
            <person name="Deng Y."/>
            <person name="Zhang C."/>
            <person name="Bonizzoni M."/>
            <person name="Dermauw W."/>
            <person name="Vontas J."/>
            <person name="Armbruster P."/>
            <person name="Huang X."/>
            <person name="Yang Y."/>
            <person name="Zhang H."/>
            <person name="He W."/>
            <person name="Peng H."/>
            <person name="Liu Y."/>
            <person name="Wu K."/>
            <person name="Chen J."/>
            <person name="Lirakis M."/>
            <person name="Topalis P."/>
            <person name="Van Leeuwen T."/>
            <person name="Hall A.B."/>
            <person name="Jiang X."/>
            <person name="Thorpe C."/>
            <person name="Mueller R.L."/>
            <person name="Sun C."/>
            <person name="Waterhouse R.M."/>
            <person name="Yan G."/>
            <person name="Tu Z.J."/>
            <person name="Fang X."/>
            <person name="James A.A."/>
        </authorList>
    </citation>
    <scope>NUCLEOTIDE SEQUENCE [LARGE SCALE GENOMIC DNA]</scope>
    <source>
        <strain evidence="6">Foshan</strain>
    </source>
</reference>
<dbReference type="RefSeq" id="XP_062701981.1">
    <property type="nucleotide sequence ID" value="XM_062845997.1"/>
</dbReference>
<evidence type="ECO:0000256" key="1">
    <source>
        <dbReference type="SAM" id="MobiDB-lite"/>
    </source>
</evidence>
<dbReference type="SUPFAM" id="SSF56219">
    <property type="entry name" value="DNase I-like"/>
    <property type="match status" value="1"/>
</dbReference>
<evidence type="ECO:0000259" key="3">
    <source>
        <dbReference type="Pfam" id="PF05699"/>
    </source>
</evidence>
<dbReference type="Pfam" id="PF03372">
    <property type="entry name" value="Exo_endo_phos"/>
    <property type="match status" value="1"/>
</dbReference>
<dbReference type="SUPFAM" id="SSF53098">
    <property type="entry name" value="Ribonuclease H-like"/>
    <property type="match status" value="1"/>
</dbReference>
<dbReference type="CDD" id="cd09076">
    <property type="entry name" value="L1-EN"/>
    <property type="match status" value="1"/>
</dbReference>
<dbReference type="InterPro" id="IPR012337">
    <property type="entry name" value="RNaseH-like_sf"/>
</dbReference>
<protein>
    <submittedName>
        <fullName evidence="5">Uncharacterized protein</fullName>
    </submittedName>
</protein>
<dbReference type="Pfam" id="PF05699">
    <property type="entry name" value="Dimer_Tnp_hAT"/>
    <property type="match status" value="1"/>
</dbReference>
<evidence type="ECO:0000259" key="2">
    <source>
        <dbReference type="Pfam" id="PF03372"/>
    </source>
</evidence>
<feature type="region of interest" description="Disordered" evidence="1">
    <location>
        <begin position="233"/>
        <end position="307"/>
    </location>
</feature>
<reference evidence="5" key="2">
    <citation type="submission" date="2025-05" db="UniProtKB">
        <authorList>
            <consortium name="EnsemblMetazoa"/>
        </authorList>
    </citation>
    <scope>IDENTIFICATION</scope>
    <source>
        <strain evidence="5">Foshan</strain>
    </source>
</reference>
<evidence type="ECO:0000313" key="5">
    <source>
        <dbReference type="EnsemblMetazoa" id="AALFPA23_007592.P10117"/>
    </source>
</evidence>
<feature type="compositionally biased region" description="Polar residues" evidence="1">
    <location>
        <begin position="237"/>
        <end position="256"/>
    </location>
</feature>
<dbReference type="GeneID" id="115256794"/>
<name>A0ABM1YBF2_AEDAL</name>